<dbReference type="InterPro" id="IPR001254">
    <property type="entry name" value="Trypsin_dom"/>
</dbReference>
<dbReference type="SUPFAM" id="SSF50494">
    <property type="entry name" value="Trypsin-like serine proteases"/>
    <property type="match status" value="1"/>
</dbReference>
<dbReference type="InterPro" id="IPR009003">
    <property type="entry name" value="Peptidase_S1_PA"/>
</dbReference>
<accession>A0A914CKT8</accession>
<reference evidence="4" key="1">
    <citation type="submission" date="2022-11" db="UniProtKB">
        <authorList>
            <consortium name="WormBaseParasite"/>
        </authorList>
    </citation>
    <scope>IDENTIFICATION</scope>
</reference>
<dbReference type="Proteomes" id="UP000887540">
    <property type="component" value="Unplaced"/>
</dbReference>
<dbReference type="GO" id="GO:0004252">
    <property type="term" value="F:serine-type endopeptidase activity"/>
    <property type="evidence" value="ECO:0007669"/>
    <property type="project" value="InterPro"/>
</dbReference>
<dbReference type="Gene3D" id="2.40.10.10">
    <property type="entry name" value="Trypsin-like serine proteases"/>
    <property type="match status" value="1"/>
</dbReference>
<keyword evidence="1" id="KW-1015">Disulfide bond</keyword>
<evidence type="ECO:0000313" key="3">
    <source>
        <dbReference type="Proteomes" id="UP000887540"/>
    </source>
</evidence>
<sequence length="82" mass="8866">MVLLKPTSFTECGKRPGVDENSMTDIRADYRVIGGKTVNQTDFPWFCHIIINNGDGPIGCGGSLISSFEILSAAHCVKGQYS</sequence>
<dbReference type="GO" id="GO:0006508">
    <property type="term" value="P:proteolysis"/>
    <property type="evidence" value="ECO:0007669"/>
    <property type="project" value="InterPro"/>
</dbReference>
<dbReference type="WBParaSite" id="ACRNAN_scaffold11883.g11682.t1">
    <property type="protein sequence ID" value="ACRNAN_scaffold11883.g11682.t1"/>
    <property type="gene ID" value="ACRNAN_scaffold11883.g11682"/>
</dbReference>
<keyword evidence="3" id="KW-1185">Reference proteome</keyword>
<dbReference type="AlphaFoldDB" id="A0A914CKT8"/>
<dbReference type="InterPro" id="IPR043504">
    <property type="entry name" value="Peptidase_S1_PA_chymotrypsin"/>
</dbReference>
<protein>
    <submittedName>
        <fullName evidence="4">Peptidase S1 domain-containing protein</fullName>
    </submittedName>
</protein>
<evidence type="ECO:0000313" key="4">
    <source>
        <dbReference type="WBParaSite" id="ACRNAN_scaffold11883.g11682.t1"/>
    </source>
</evidence>
<dbReference type="PANTHER" id="PTHR24252">
    <property type="entry name" value="ACROSIN-RELATED"/>
    <property type="match status" value="1"/>
</dbReference>
<evidence type="ECO:0000259" key="2">
    <source>
        <dbReference type="Pfam" id="PF00089"/>
    </source>
</evidence>
<evidence type="ECO:0000256" key="1">
    <source>
        <dbReference type="ARBA" id="ARBA00023157"/>
    </source>
</evidence>
<feature type="domain" description="Peptidase S1" evidence="2">
    <location>
        <begin position="32"/>
        <end position="79"/>
    </location>
</feature>
<proteinExistence type="predicted"/>
<dbReference type="PROSITE" id="PS00134">
    <property type="entry name" value="TRYPSIN_HIS"/>
    <property type="match status" value="1"/>
</dbReference>
<dbReference type="Pfam" id="PF00089">
    <property type="entry name" value="Trypsin"/>
    <property type="match status" value="1"/>
</dbReference>
<dbReference type="PANTHER" id="PTHR24252:SF7">
    <property type="entry name" value="HYALIN"/>
    <property type="match status" value="1"/>
</dbReference>
<organism evidence="3 4">
    <name type="scientific">Acrobeloides nanus</name>
    <dbReference type="NCBI Taxonomy" id="290746"/>
    <lineage>
        <taxon>Eukaryota</taxon>
        <taxon>Metazoa</taxon>
        <taxon>Ecdysozoa</taxon>
        <taxon>Nematoda</taxon>
        <taxon>Chromadorea</taxon>
        <taxon>Rhabditida</taxon>
        <taxon>Tylenchina</taxon>
        <taxon>Cephalobomorpha</taxon>
        <taxon>Cephaloboidea</taxon>
        <taxon>Cephalobidae</taxon>
        <taxon>Acrobeloides</taxon>
    </lineage>
</organism>
<name>A0A914CKT8_9BILA</name>
<dbReference type="InterPro" id="IPR018114">
    <property type="entry name" value="TRYPSIN_HIS"/>
</dbReference>